<keyword evidence="4" id="KW-1185">Reference proteome</keyword>
<feature type="region of interest" description="Disordered" evidence="1">
    <location>
        <begin position="1"/>
        <end position="111"/>
    </location>
</feature>
<evidence type="ECO:0000256" key="1">
    <source>
        <dbReference type="SAM" id="MobiDB-lite"/>
    </source>
</evidence>
<feature type="compositionally biased region" description="Polar residues" evidence="1">
    <location>
        <begin position="10"/>
        <end position="32"/>
    </location>
</feature>
<comment type="caution">
    <text evidence="3">The sequence shown here is derived from an EMBL/GenBank/DDBJ whole genome shotgun (WGS) entry which is preliminary data.</text>
</comment>
<organism evidence="3 4">
    <name type="scientific">Rhynchophorus ferrugineus</name>
    <name type="common">Red palm weevil</name>
    <name type="synonym">Curculio ferrugineus</name>
    <dbReference type="NCBI Taxonomy" id="354439"/>
    <lineage>
        <taxon>Eukaryota</taxon>
        <taxon>Metazoa</taxon>
        <taxon>Ecdysozoa</taxon>
        <taxon>Arthropoda</taxon>
        <taxon>Hexapoda</taxon>
        <taxon>Insecta</taxon>
        <taxon>Pterygota</taxon>
        <taxon>Neoptera</taxon>
        <taxon>Endopterygota</taxon>
        <taxon>Coleoptera</taxon>
        <taxon>Polyphaga</taxon>
        <taxon>Cucujiformia</taxon>
        <taxon>Curculionidae</taxon>
        <taxon>Dryophthorinae</taxon>
        <taxon>Rhynchophorus</taxon>
    </lineage>
</organism>
<protein>
    <submittedName>
        <fullName evidence="3">Uncharacterized protein</fullName>
    </submittedName>
</protein>
<dbReference type="Proteomes" id="UP000625711">
    <property type="component" value="Unassembled WGS sequence"/>
</dbReference>
<feature type="compositionally biased region" description="Polar residues" evidence="1">
    <location>
        <begin position="74"/>
        <end position="84"/>
    </location>
</feature>
<accession>A0A834MB61</accession>
<evidence type="ECO:0000313" key="2">
    <source>
        <dbReference type="EMBL" id="KAF7277149.1"/>
    </source>
</evidence>
<name>A0A834MB61_RHYFE</name>
<dbReference type="AlphaFoldDB" id="A0A834MB61"/>
<gene>
    <name evidence="3" type="ORF">GWI33_009012</name>
    <name evidence="2" type="ORF">GWI33_009399</name>
</gene>
<proteinExistence type="predicted"/>
<evidence type="ECO:0000313" key="3">
    <source>
        <dbReference type="EMBL" id="KAF7277243.1"/>
    </source>
</evidence>
<dbReference type="EMBL" id="JAACXV010003296">
    <property type="protein sequence ID" value="KAF7277243.1"/>
    <property type="molecule type" value="Genomic_DNA"/>
</dbReference>
<evidence type="ECO:0000313" key="4">
    <source>
        <dbReference type="Proteomes" id="UP000625711"/>
    </source>
</evidence>
<feature type="compositionally biased region" description="Basic and acidic residues" evidence="1">
    <location>
        <begin position="52"/>
        <end position="63"/>
    </location>
</feature>
<feature type="non-terminal residue" evidence="3">
    <location>
        <position position="1"/>
    </location>
</feature>
<dbReference type="EMBL" id="JAACXV010003912">
    <property type="protein sequence ID" value="KAF7277149.1"/>
    <property type="molecule type" value="Genomic_DNA"/>
</dbReference>
<sequence>AEAAATATTLSNSTIEDFETSQFTRRNSNQYATRHMGRRPTNSPMGHGHSVRLGDRSCEERRATTLSYPLIAPTHSSPLNQTASRADMSPEAVHPTTVADLNVTGDGTWSS</sequence>
<reference evidence="3" key="1">
    <citation type="submission" date="2020-08" db="EMBL/GenBank/DDBJ databases">
        <title>Genome sequencing and assembly of the red palm weevil Rhynchophorus ferrugineus.</title>
        <authorList>
            <person name="Dias G.B."/>
            <person name="Bergman C.M."/>
            <person name="Manee M."/>
        </authorList>
    </citation>
    <scope>NUCLEOTIDE SEQUENCE</scope>
    <source>
        <strain evidence="3">AA-2017</strain>
        <tissue evidence="3">Whole larva</tissue>
    </source>
</reference>